<dbReference type="KEGG" id="pchm:VFPPC_05031"/>
<dbReference type="GeneID" id="28848278"/>
<reference evidence="7 8" key="1">
    <citation type="journal article" date="2016" name="PLoS Pathog.">
        <title>Biosynthesis of antibiotic leucinostatins in bio-control fungus Purpureocillium lilacinum and their inhibition on phytophthora revealed by genome mining.</title>
        <authorList>
            <person name="Wang G."/>
            <person name="Liu Z."/>
            <person name="Lin R."/>
            <person name="Li E."/>
            <person name="Mao Z."/>
            <person name="Ling J."/>
            <person name="Yang Y."/>
            <person name="Yin W.B."/>
            <person name="Xie B."/>
        </authorList>
    </citation>
    <scope>NUCLEOTIDE SEQUENCE [LARGE SCALE GENOMIC DNA]</scope>
    <source>
        <strain evidence="7">170</strain>
    </source>
</reference>
<dbReference type="GO" id="GO:0071944">
    <property type="term" value="C:cell periphery"/>
    <property type="evidence" value="ECO:0007669"/>
    <property type="project" value="UniProtKB-ARBA"/>
</dbReference>
<evidence type="ECO:0000256" key="2">
    <source>
        <dbReference type="ARBA" id="ARBA00022692"/>
    </source>
</evidence>
<feature type="compositionally biased region" description="Low complexity" evidence="5">
    <location>
        <begin position="86"/>
        <end position="97"/>
    </location>
</feature>
<dbReference type="GO" id="GO:0016020">
    <property type="term" value="C:membrane"/>
    <property type="evidence" value="ECO:0007669"/>
    <property type="project" value="UniProtKB-SubCell"/>
</dbReference>
<dbReference type="InterPro" id="IPR051694">
    <property type="entry name" value="Immunoregulatory_rcpt-like"/>
</dbReference>
<keyword evidence="4 6" id="KW-0472">Membrane</keyword>
<feature type="region of interest" description="Disordered" evidence="5">
    <location>
        <begin position="39"/>
        <end position="98"/>
    </location>
</feature>
<sequence>MFEGGYFQYGCGSASGLATTVVQTASGKKPLDLTTISIKLTATPTPLSRPTTLSSESSKTSDSSTGLGSGSPAASDQPPKPSETDGGAAPSSSGSSSKNTGAIIGGAIGGVAVVFALAALAFFLWRRKSNNVRRGPGNEKDPKYISRPMGPTHHAFEPLASSHEASETGFRAQSNLPVERNSDGVSAESGLMGSPLPQPHSHEAMDAAVTRGGDVNYDSDRVPLTRELDDFSHGFNSALEGIDTDSDGEANQNNMATYPGPRRGGGGGGVLWQQNRRRSRNLAWM</sequence>
<dbReference type="EMBL" id="LSBJ02000003">
    <property type="protein sequence ID" value="OAQ68855.1"/>
    <property type="molecule type" value="Genomic_DNA"/>
</dbReference>
<dbReference type="RefSeq" id="XP_018145705.1">
    <property type="nucleotide sequence ID" value="XM_018284284.2"/>
</dbReference>
<dbReference type="Gene3D" id="1.20.5.510">
    <property type="entry name" value="Single helix bin"/>
    <property type="match status" value="1"/>
</dbReference>
<comment type="caution">
    <text evidence="7">The sequence shown here is derived from an EMBL/GenBank/DDBJ whole genome shotgun (WGS) entry which is preliminary data.</text>
</comment>
<evidence type="ECO:0000313" key="7">
    <source>
        <dbReference type="EMBL" id="OAQ68855.1"/>
    </source>
</evidence>
<dbReference type="PANTHER" id="PTHR15549:SF30">
    <property type="entry name" value="MID2 DOMAIN-CONTAINING PROTEIN"/>
    <property type="match status" value="1"/>
</dbReference>
<dbReference type="PANTHER" id="PTHR15549">
    <property type="entry name" value="PAIRED IMMUNOGLOBULIN-LIKE TYPE 2 RECEPTOR"/>
    <property type="match status" value="1"/>
</dbReference>
<dbReference type="Proteomes" id="UP000078397">
    <property type="component" value="Unassembled WGS sequence"/>
</dbReference>
<dbReference type="OrthoDB" id="5386093at2759"/>
<feature type="region of interest" description="Disordered" evidence="5">
    <location>
        <begin position="241"/>
        <end position="285"/>
    </location>
</feature>
<feature type="transmembrane region" description="Helical" evidence="6">
    <location>
        <begin position="102"/>
        <end position="125"/>
    </location>
</feature>
<keyword evidence="8" id="KW-1185">Reference proteome</keyword>
<name>A0A179FTA6_METCM</name>
<evidence type="ECO:0000313" key="8">
    <source>
        <dbReference type="Proteomes" id="UP000078397"/>
    </source>
</evidence>
<dbReference type="STRING" id="1380566.A0A179FTA6"/>
<feature type="compositionally biased region" description="Basic residues" evidence="5">
    <location>
        <begin position="275"/>
        <end position="285"/>
    </location>
</feature>
<evidence type="ECO:0000256" key="1">
    <source>
        <dbReference type="ARBA" id="ARBA00004167"/>
    </source>
</evidence>
<accession>A0A179FTA6</accession>
<evidence type="ECO:0000256" key="5">
    <source>
        <dbReference type="SAM" id="MobiDB-lite"/>
    </source>
</evidence>
<gene>
    <name evidence="7" type="ORF">VFPPC_05031</name>
</gene>
<organism evidence="7 8">
    <name type="scientific">Pochonia chlamydosporia 170</name>
    <dbReference type="NCBI Taxonomy" id="1380566"/>
    <lineage>
        <taxon>Eukaryota</taxon>
        <taxon>Fungi</taxon>
        <taxon>Dikarya</taxon>
        <taxon>Ascomycota</taxon>
        <taxon>Pezizomycotina</taxon>
        <taxon>Sordariomycetes</taxon>
        <taxon>Hypocreomycetidae</taxon>
        <taxon>Hypocreales</taxon>
        <taxon>Clavicipitaceae</taxon>
        <taxon>Pochonia</taxon>
    </lineage>
</organism>
<protein>
    <submittedName>
        <fullName evidence="7">Alphaherpesvirus glycoprotein E domain-containing protein</fullName>
    </submittedName>
</protein>
<evidence type="ECO:0000256" key="4">
    <source>
        <dbReference type="ARBA" id="ARBA00023136"/>
    </source>
</evidence>
<proteinExistence type="predicted"/>
<feature type="compositionally biased region" description="Low complexity" evidence="5">
    <location>
        <begin position="40"/>
        <end position="66"/>
    </location>
</feature>
<comment type="subcellular location">
    <subcellularLocation>
        <location evidence="1">Membrane</location>
        <topology evidence="1">Single-pass membrane protein</topology>
    </subcellularLocation>
</comment>
<keyword evidence="2 6" id="KW-0812">Transmembrane</keyword>
<keyword evidence="3 6" id="KW-1133">Transmembrane helix</keyword>
<evidence type="ECO:0000256" key="3">
    <source>
        <dbReference type="ARBA" id="ARBA00022989"/>
    </source>
</evidence>
<evidence type="ECO:0000256" key="6">
    <source>
        <dbReference type="SAM" id="Phobius"/>
    </source>
</evidence>
<dbReference type="AlphaFoldDB" id="A0A179FTA6"/>